<feature type="compositionally biased region" description="Polar residues" evidence="1">
    <location>
        <begin position="42"/>
        <end position="54"/>
    </location>
</feature>
<protein>
    <submittedName>
        <fullName evidence="3">Uncharacterized protein</fullName>
    </submittedName>
</protein>
<feature type="compositionally biased region" description="Polar residues" evidence="1">
    <location>
        <begin position="74"/>
        <end position="84"/>
    </location>
</feature>
<gene>
    <name evidence="3" type="ORF">GCM10023352_08790</name>
</gene>
<name>A0ABP9BAE2_9MICC</name>
<evidence type="ECO:0000313" key="3">
    <source>
        <dbReference type="EMBL" id="GAA4792517.1"/>
    </source>
</evidence>
<proteinExistence type="predicted"/>
<dbReference type="EMBL" id="BAABKP010000001">
    <property type="protein sequence ID" value="GAA4792517.1"/>
    <property type="molecule type" value="Genomic_DNA"/>
</dbReference>
<evidence type="ECO:0000256" key="1">
    <source>
        <dbReference type="SAM" id="MobiDB-lite"/>
    </source>
</evidence>
<feature type="compositionally biased region" description="Low complexity" evidence="1">
    <location>
        <begin position="55"/>
        <end position="66"/>
    </location>
</feature>
<evidence type="ECO:0000313" key="4">
    <source>
        <dbReference type="Proteomes" id="UP001500187"/>
    </source>
</evidence>
<organism evidence="3 4">
    <name type="scientific">Rothia endophytica</name>
    <dbReference type="NCBI Taxonomy" id="1324766"/>
    <lineage>
        <taxon>Bacteria</taxon>
        <taxon>Bacillati</taxon>
        <taxon>Actinomycetota</taxon>
        <taxon>Actinomycetes</taxon>
        <taxon>Micrococcales</taxon>
        <taxon>Micrococcaceae</taxon>
        <taxon>Rothia</taxon>
    </lineage>
</organism>
<sequence>MLIRHTIQQRFPMQHLKQRLPFLALIPLLLFGCSQASQSEVTESATSAPSQTRNTTATPTPTVAETSEAEHGEQTSIKTPSPTADPTVPAQDGYTIDPANIATTELVTGDPASTDTYIYAEADQPALVFQTTDPQVACLMQPYGVFCMTDDSLNWVLLSVSMKPGDEAPRSIQAQGRAATHPWFTTENVLPEGQSLSWMGMTCTSTGAMSVQCHDGMRGFNLSDANGR</sequence>
<comment type="caution">
    <text evidence="3">The sequence shown here is derived from an EMBL/GenBank/DDBJ whole genome shotgun (WGS) entry which is preliminary data.</text>
</comment>
<feature type="chain" id="PRO_5046218265" evidence="2">
    <location>
        <begin position="40"/>
        <end position="228"/>
    </location>
</feature>
<feature type="region of interest" description="Disordered" evidence="1">
    <location>
        <begin position="42"/>
        <end position="94"/>
    </location>
</feature>
<feature type="signal peptide" evidence="2">
    <location>
        <begin position="1"/>
        <end position="39"/>
    </location>
</feature>
<dbReference type="PROSITE" id="PS51257">
    <property type="entry name" value="PROKAR_LIPOPROTEIN"/>
    <property type="match status" value="1"/>
</dbReference>
<accession>A0ABP9BAE2</accession>
<dbReference type="Proteomes" id="UP001500187">
    <property type="component" value="Unassembled WGS sequence"/>
</dbReference>
<keyword evidence="4" id="KW-1185">Reference proteome</keyword>
<keyword evidence="2" id="KW-0732">Signal</keyword>
<reference evidence="4" key="1">
    <citation type="journal article" date="2019" name="Int. J. Syst. Evol. Microbiol.">
        <title>The Global Catalogue of Microorganisms (GCM) 10K type strain sequencing project: providing services to taxonomists for standard genome sequencing and annotation.</title>
        <authorList>
            <consortium name="The Broad Institute Genomics Platform"/>
            <consortium name="The Broad Institute Genome Sequencing Center for Infectious Disease"/>
            <person name="Wu L."/>
            <person name="Ma J."/>
        </authorList>
    </citation>
    <scope>NUCLEOTIDE SEQUENCE [LARGE SCALE GENOMIC DNA]</scope>
    <source>
        <strain evidence="4">JCM 18541</strain>
    </source>
</reference>
<evidence type="ECO:0000256" key="2">
    <source>
        <dbReference type="SAM" id="SignalP"/>
    </source>
</evidence>